<dbReference type="CDD" id="cd16917">
    <property type="entry name" value="HATPase_UhpB-NarQ-NarX-like"/>
    <property type="match status" value="1"/>
</dbReference>
<evidence type="ECO:0000313" key="5">
    <source>
        <dbReference type="EMBL" id="MFL9839775.1"/>
    </source>
</evidence>
<protein>
    <submittedName>
        <fullName evidence="5">ATP-binding protein</fullName>
    </submittedName>
</protein>
<evidence type="ECO:0000256" key="3">
    <source>
        <dbReference type="ARBA" id="ARBA00023012"/>
    </source>
</evidence>
<feature type="domain" description="Histidine kinase/HSP90-like ATPase" evidence="4">
    <location>
        <begin position="2"/>
        <end position="80"/>
    </location>
</feature>
<dbReference type="SUPFAM" id="SSF55874">
    <property type="entry name" value="ATPase domain of HSP90 chaperone/DNA topoisomerase II/histidine kinase"/>
    <property type="match status" value="1"/>
</dbReference>
<sequence length="82" mass="8339">MALREAVTNVIRHAGATRCTIRFAHDIGQIYLDIADDGQGGHFREGAGIAGMRARMTAAGGAFVISASPAGTTVLATVPASA</sequence>
<dbReference type="Pfam" id="PF02518">
    <property type="entry name" value="HATPase_c"/>
    <property type="match status" value="1"/>
</dbReference>
<keyword evidence="3" id="KW-0902">Two-component regulatory system</keyword>
<dbReference type="InterPro" id="IPR036890">
    <property type="entry name" value="HATPase_C_sf"/>
</dbReference>
<dbReference type="PANTHER" id="PTHR24421:SF63">
    <property type="entry name" value="SENSOR HISTIDINE KINASE DESK"/>
    <property type="match status" value="1"/>
</dbReference>
<dbReference type="PANTHER" id="PTHR24421">
    <property type="entry name" value="NITRATE/NITRITE SENSOR PROTEIN NARX-RELATED"/>
    <property type="match status" value="1"/>
</dbReference>
<dbReference type="InterPro" id="IPR050482">
    <property type="entry name" value="Sensor_HK_TwoCompSys"/>
</dbReference>
<reference evidence="5 6" key="1">
    <citation type="submission" date="2024-06" db="EMBL/GenBank/DDBJ databases">
        <authorList>
            <person name="Kaempfer P."/>
            <person name="Viver T."/>
        </authorList>
    </citation>
    <scope>NUCLEOTIDE SEQUENCE [LARGE SCALE GENOMIC DNA]</scope>
    <source>
        <strain evidence="5 6">ST-64</strain>
    </source>
</reference>
<dbReference type="InterPro" id="IPR003594">
    <property type="entry name" value="HATPase_dom"/>
</dbReference>
<keyword evidence="5" id="KW-0547">Nucleotide-binding</keyword>
<accession>A0ABW8YKN3</accession>
<dbReference type="Proteomes" id="UP001629244">
    <property type="component" value="Unassembled WGS sequence"/>
</dbReference>
<dbReference type="GO" id="GO:0005524">
    <property type="term" value="F:ATP binding"/>
    <property type="evidence" value="ECO:0007669"/>
    <property type="project" value="UniProtKB-KW"/>
</dbReference>
<organism evidence="5 6">
    <name type="scientific">Sphingomonas plantiphila</name>
    <dbReference type="NCBI Taxonomy" id="3163295"/>
    <lineage>
        <taxon>Bacteria</taxon>
        <taxon>Pseudomonadati</taxon>
        <taxon>Pseudomonadota</taxon>
        <taxon>Alphaproteobacteria</taxon>
        <taxon>Sphingomonadales</taxon>
        <taxon>Sphingomonadaceae</taxon>
        <taxon>Sphingomonas</taxon>
    </lineage>
</organism>
<evidence type="ECO:0000256" key="1">
    <source>
        <dbReference type="ARBA" id="ARBA00022679"/>
    </source>
</evidence>
<comment type="caution">
    <text evidence="5">The sequence shown here is derived from an EMBL/GenBank/DDBJ whole genome shotgun (WGS) entry which is preliminary data.</text>
</comment>
<dbReference type="EMBL" id="JBELQC010000001">
    <property type="protein sequence ID" value="MFL9839775.1"/>
    <property type="molecule type" value="Genomic_DNA"/>
</dbReference>
<keyword evidence="5" id="KW-0067">ATP-binding</keyword>
<dbReference type="Gene3D" id="3.30.565.10">
    <property type="entry name" value="Histidine kinase-like ATPase, C-terminal domain"/>
    <property type="match status" value="1"/>
</dbReference>
<proteinExistence type="predicted"/>
<keyword evidence="1" id="KW-0808">Transferase</keyword>
<dbReference type="RefSeq" id="WP_408076739.1">
    <property type="nucleotide sequence ID" value="NZ_JBELQC010000001.1"/>
</dbReference>
<evidence type="ECO:0000259" key="4">
    <source>
        <dbReference type="Pfam" id="PF02518"/>
    </source>
</evidence>
<gene>
    <name evidence="5" type="ORF">ABS767_02260</name>
</gene>
<evidence type="ECO:0000313" key="6">
    <source>
        <dbReference type="Proteomes" id="UP001629244"/>
    </source>
</evidence>
<keyword evidence="2" id="KW-0418">Kinase</keyword>
<keyword evidence="6" id="KW-1185">Reference proteome</keyword>
<name>A0ABW8YKN3_9SPHN</name>
<evidence type="ECO:0000256" key="2">
    <source>
        <dbReference type="ARBA" id="ARBA00022777"/>
    </source>
</evidence>